<dbReference type="GO" id="GO:0016740">
    <property type="term" value="F:transferase activity"/>
    <property type="evidence" value="ECO:0007669"/>
    <property type="project" value="UniProtKB-KW"/>
</dbReference>
<feature type="active site" description="Proton acceptor" evidence="2">
    <location>
        <position position="215"/>
    </location>
</feature>
<organism evidence="5 6">
    <name type="scientific">Texcoconibacillus texcoconensis</name>
    <dbReference type="NCBI Taxonomy" id="1095777"/>
    <lineage>
        <taxon>Bacteria</taxon>
        <taxon>Bacillati</taxon>
        <taxon>Bacillota</taxon>
        <taxon>Bacilli</taxon>
        <taxon>Bacillales</taxon>
        <taxon>Bacillaceae</taxon>
        <taxon>Texcoconibacillus</taxon>
    </lineage>
</organism>
<dbReference type="InterPro" id="IPR036568">
    <property type="entry name" value="GGCT-like_sf"/>
</dbReference>
<feature type="binding site" evidence="3">
    <location>
        <position position="258"/>
    </location>
    <ligand>
        <name>substrate</name>
    </ligand>
</feature>
<dbReference type="InterPro" id="IPR017939">
    <property type="entry name" value="G-Glutamylcylcotransferase"/>
</dbReference>
<evidence type="ECO:0000256" key="2">
    <source>
        <dbReference type="PIRSR" id="PIRSR617939-1"/>
    </source>
</evidence>
<gene>
    <name evidence="5" type="ORF">HNQ41_000460</name>
</gene>
<name>A0A840QLT7_9BACI</name>
<evidence type="ECO:0000256" key="3">
    <source>
        <dbReference type="PIRSR" id="PIRSR617939-2"/>
    </source>
</evidence>
<dbReference type="Proteomes" id="UP000551878">
    <property type="component" value="Unassembled WGS sequence"/>
</dbReference>
<evidence type="ECO:0000256" key="1">
    <source>
        <dbReference type="ARBA" id="ARBA00023239"/>
    </source>
</evidence>
<reference evidence="5 6" key="1">
    <citation type="submission" date="2020-08" db="EMBL/GenBank/DDBJ databases">
        <title>Genomic Encyclopedia of Type Strains, Phase IV (KMG-IV): sequencing the most valuable type-strain genomes for metagenomic binning, comparative biology and taxonomic classification.</title>
        <authorList>
            <person name="Goeker M."/>
        </authorList>
    </citation>
    <scope>NUCLEOTIDE SEQUENCE [LARGE SCALE GENOMIC DNA]</scope>
    <source>
        <strain evidence="5 6">DSM 24696</strain>
    </source>
</reference>
<keyword evidence="1" id="KW-0456">Lyase</keyword>
<dbReference type="InterPro" id="IPR013024">
    <property type="entry name" value="GGCT-like"/>
</dbReference>
<accession>A0A840QLT7</accession>
<evidence type="ECO:0000313" key="6">
    <source>
        <dbReference type="Proteomes" id="UP000551878"/>
    </source>
</evidence>
<dbReference type="RefSeq" id="WP_184662806.1">
    <property type="nucleotide sequence ID" value="NZ_JACHHB010000002.1"/>
</dbReference>
<protein>
    <submittedName>
        <fullName evidence="5">Gamma-glutamylcyclotransferase (GGCT)/AIG2-like uncharacterized protein YtfP</fullName>
    </submittedName>
</protein>
<sequence>MTKLFVYGTLLPNQPNEHYLEEATLLHEQARIKGEMFDTDLIYPTLVMSGTSHVYGHVYDVPERLWGPIDELEGYTEEEEDRMYDRSIETVETDQGNIEAYVYHVRDRERFEETYPIASGDWKVYKFQEDKPDHFYFFAYGSAMDDERFKKAGVESYFQDVQTVGTLKGYEMRYKVHANDGGRADIIETNNDEDRVEGIVYQCPIDALDYLYNREGVESGIYRPALVDVVGENGETLKDVITFIVVNKEEEIAPPDHYAEEILRGAKGRVSEKYYEKLSKQIETLQQNKK</sequence>
<dbReference type="InterPro" id="IPR009288">
    <property type="entry name" value="AIG2-like_dom"/>
</dbReference>
<dbReference type="Pfam" id="PF06094">
    <property type="entry name" value="GGACT"/>
    <property type="match status" value="1"/>
</dbReference>
<proteinExistence type="predicted"/>
<evidence type="ECO:0000259" key="4">
    <source>
        <dbReference type="Pfam" id="PF06094"/>
    </source>
</evidence>
<dbReference type="SUPFAM" id="SSF110857">
    <property type="entry name" value="Gamma-glutamyl cyclotransferase-like"/>
    <property type="match status" value="2"/>
</dbReference>
<keyword evidence="6" id="KW-1185">Reference proteome</keyword>
<dbReference type="Pfam" id="PF13772">
    <property type="entry name" value="AIG2_2"/>
    <property type="match status" value="1"/>
</dbReference>
<dbReference type="PANTHER" id="PTHR12935:SF0">
    <property type="entry name" value="GAMMA-GLUTAMYLCYCLOTRANSFERASE"/>
    <property type="match status" value="1"/>
</dbReference>
<keyword evidence="5" id="KW-0808">Transferase</keyword>
<dbReference type="Gene3D" id="3.10.490.10">
    <property type="entry name" value="Gamma-glutamyl cyclotransferase-like"/>
    <property type="match status" value="2"/>
</dbReference>
<feature type="domain" description="Gamma-glutamylcyclotransferase AIG2-like" evidence="4">
    <location>
        <begin position="4"/>
        <end position="123"/>
    </location>
</feature>
<comment type="caution">
    <text evidence="5">The sequence shown here is derived from an EMBL/GenBank/DDBJ whole genome shotgun (WGS) entry which is preliminary data.</text>
</comment>
<dbReference type="PANTHER" id="PTHR12935">
    <property type="entry name" value="GAMMA-GLUTAMYLCYCLOTRANSFERASE"/>
    <property type="match status" value="1"/>
</dbReference>
<dbReference type="CDD" id="cd06661">
    <property type="entry name" value="GGCT_like"/>
    <property type="match status" value="2"/>
</dbReference>
<evidence type="ECO:0000313" key="5">
    <source>
        <dbReference type="EMBL" id="MBB5172316.1"/>
    </source>
</evidence>
<dbReference type="AlphaFoldDB" id="A0A840QLT7"/>
<dbReference type="EMBL" id="JACHHB010000002">
    <property type="protein sequence ID" value="MBB5172316.1"/>
    <property type="molecule type" value="Genomic_DNA"/>
</dbReference>
<dbReference type="GO" id="GO:0003839">
    <property type="term" value="F:gamma-glutamylcyclotransferase activity"/>
    <property type="evidence" value="ECO:0007669"/>
    <property type="project" value="InterPro"/>
</dbReference>